<protein>
    <recommendedName>
        <fullName evidence="1">SH3b domain-containing protein</fullName>
    </recommendedName>
</protein>
<name>A0A246GHP4_9FLAO</name>
<organism evidence="2 3">
    <name type="scientific">Flavobacterium davisii</name>
    <dbReference type="NCBI Taxonomy" id="2906077"/>
    <lineage>
        <taxon>Bacteria</taxon>
        <taxon>Pseudomonadati</taxon>
        <taxon>Bacteroidota</taxon>
        <taxon>Flavobacteriia</taxon>
        <taxon>Flavobacteriales</taxon>
        <taxon>Flavobacteriaceae</taxon>
        <taxon>Flavobacterium</taxon>
    </lineage>
</organism>
<evidence type="ECO:0000313" key="3">
    <source>
        <dbReference type="Proteomes" id="UP000197768"/>
    </source>
</evidence>
<comment type="caution">
    <text evidence="2">The sequence shown here is derived from an EMBL/GenBank/DDBJ whole genome shotgun (WGS) entry which is preliminary data.</text>
</comment>
<feature type="domain" description="SH3b" evidence="1">
    <location>
        <begin position="219"/>
        <end position="294"/>
    </location>
</feature>
<proteinExistence type="predicted"/>
<reference evidence="2 3" key="1">
    <citation type="journal article" date="2017" name="Infect. Genet. Evol.">
        <title>Comparative genome analysis of fish pathogen Flavobacterium columnare reveals extensive sequence diversity within the species.</title>
        <authorList>
            <person name="Kayansamruaj P."/>
            <person name="Dong H.T."/>
            <person name="Hirono I."/>
            <person name="Kondo H."/>
            <person name="Senapin S."/>
            <person name="Rodkhum C."/>
        </authorList>
    </citation>
    <scope>NUCLEOTIDE SEQUENCE [LARGE SCALE GENOMIC DNA]</scope>
    <source>
        <strain evidence="2 3">1215</strain>
    </source>
</reference>
<evidence type="ECO:0000313" key="2">
    <source>
        <dbReference type="EMBL" id="OWP83052.1"/>
    </source>
</evidence>
<dbReference type="AlphaFoldDB" id="A0A246GHP4"/>
<accession>A0A246GHP4</accession>
<dbReference type="Gene3D" id="2.30.30.40">
    <property type="entry name" value="SH3 Domains"/>
    <property type="match status" value="1"/>
</dbReference>
<dbReference type="EMBL" id="MTCZ01000179">
    <property type="protein sequence ID" value="OWP83052.1"/>
    <property type="molecule type" value="Genomic_DNA"/>
</dbReference>
<dbReference type="PROSITE" id="PS51257">
    <property type="entry name" value="PROKAR_LIPOPROTEIN"/>
    <property type="match status" value="1"/>
</dbReference>
<dbReference type="PROSITE" id="PS51781">
    <property type="entry name" value="SH3B"/>
    <property type="match status" value="1"/>
</dbReference>
<gene>
    <name evidence="2" type="ORF">BWK59_12595</name>
</gene>
<evidence type="ECO:0000259" key="1">
    <source>
        <dbReference type="PROSITE" id="PS51781"/>
    </source>
</evidence>
<dbReference type="InterPro" id="IPR003646">
    <property type="entry name" value="SH3-like_bac-type"/>
</dbReference>
<dbReference type="Pfam" id="PF08239">
    <property type="entry name" value="SH3_3"/>
    <property type="match status" value="1"/>
</dbReference>
<dbReference type="Proteomes" id="UP000197768">
    <property type="component" value="Unassembled WGS sequence"/>
</dbReference>
<dbReference type="RefSeq" id="WP_088394423.1">
    <property type="nucleotide sequence ID" value="NZ_MTCZ01000179.1"/>
</dbReference>
<sequence length="294" mass="34791">MIKLVIYFFLFFLTISCKNERETRAQFNDESSKETNDSIKNISKNNNMQKIEFYQIFPEDADINFTPFDLKDTTNNKIIEFKKKLSIFEESNQTLEDLDFDQLSILINNETFEESKSFVNSEWFKYFIDKYDLSHYYNDFMKLAIENQDILAVKILINKGYIFRKEEVEIAENIKNEALEKIKLNRNNNGMDEDSNPVFYVDEKSKFSEILSMIVMKFKNNQIFDKDGYTNLREGRGVETKVLEKIKTGEHIIVLDNPERVFQNTEDEDGNSWYLIETKNGTKGFVHKSRIVSK</sequence>